<evidence type="ECO:0000256" key="3">
    <source>
        <dbReference type="ARBA" id="ARBA00022741"/>
    </source>
</evidence>
<evidence type="ECO:0000313" key="10">
    <source>
        <dbReference type="EMBL" id="KJL24156.1"/>
    </source>
</evidence>
<dbReference type="GO" id="GO:0005524">
    <property type="term" value="F:ATP binding"/>
    <property type="evidence" value="ECO:0007669"/>
    <property type="project" value="UniProtKB-KW"/>
</dbReference>
<dbReference type="AlphaFoldDB" id="A0A0F0KY17"/>
<dbReference type="GO" id="GO:0008910">
    <property type="term" value="F:kanamycin kinase activity"/>
    <property type="evidence" value="ECO:0007669"/>
    <property type="project" value="UniProtKB-EC"/>
</dbReference>
<dbReference type="Gene3D" id="3.90.1200.10">
    <property type="match status" value="1"/>
</dbReference>
<organism evidence="10 11">
    <name type="scientific">Microbacterium foliorum</name>
    <dbReference type="NCBI Taxonomy" id="104336"/>
    <lineage>
        <taxon>Bacteria</taxon>
        <taxon>Bacillati</taxon>
        <taxon>Actinomycetota</taxon>
        <taxon>Actinomycetes</taxon>
        <taxon>Micrococcales</taxon>
        <taxon>Microbacteriaceae</taxon>
        <taxon>Microbacterium</taxon>
    </lineage>
</organism>
<keyword evidence="8" id="KW-0460">Magnesium</keyword>
<evidence type="ECO:0000256" key="8">
    <source>
        <dbReference type="PIRSR" id="PIRSR000706-2"/>
    </source>
</evidence>
<evidence type="ECO:0000256" key="6">
    <source>
        <dbReference type="ARBA" id="ARBA00023251"/>
    </source>
</evidence>
<dbReference type="Proteomes" id="UP000033572">
    <property type="component" value="Unassembled WGS sequence"/>
</dbReference>
<dbReference type="GeneID" id="94445738"/>
<dbReference type="PANTHER" id="PTHR21310">
    <property type="entry name" value="AMINOGLYCOSIDE PHOSPHOTRANSFERASE-RELATED-RELATED"/>
    <property type="match status" value="1"/>
</dbReference>
<sequence>MSIPGQAVEIPAVVRSLAGDAALTPVWVNGIGGLTFRTDDGRYIKWGPHDAEANMRDEAERMRWARRWIEVPEVLDQGQDATHEWLVTAALPGVSAVDPRWADEPATAVRAVGRALRSLHDALPVERCPWDWSPQWRISNALERGVVVPDDLHTPPSIDRLVVCHGDACMPNTLLDDEGRPLAHVDLAALGVADRWADLAAASMSTEWNVGPGWADALIEAYGVAPDRERLEYYRRLWNET</sequence>
<dbReference type="KEGG" id="mfol:DXT68_15175"/>
<gene>
    <name evidence="10" type="primary">neo</name>
    <name evidence="10" type="ORF">RN50_00917</name>
</gene>
<dbReference type="GO" id="GO:0046677">
    <property type="term" value="P:response to antibiotic"/>
    <property type="evidence" value="ECO:0007669"/>
    <property type="project" value="UniProtKB-KW"/>
</dbReference>
<dbReference type="RefSeq" id="WP_045253326.1">
    <property type="nucleotide sequence ID" value="NZ_CP031425.1"/>
</dbReference>
<feature type="binding site" evidence="8">
    <location>
        <position position="172"/>
    </location>
    <ligand>
        <name>Mg(2+)</name>
        <dbReference type="ChEBI" id="CHEBI:18420"/>
    </ligand>
</feature>
<comment type="caution">
    <text evidence="10">The sequence shown here is derived from an EMBL/GenBank/DDBJ whole genome shotgun (WGS) entry which is preliminary data.</text>
</comment>
<dbReference type="CDD" id="cd05150">
    <property type="entry name" value="APH"/>
    <property type="match status" value="1"/>
</dbReference>
<evidence type="ECO:0000256" key="4">
    <source>
        <dbReference type="ARBA" id="ARBA00022777"/>
    </source>
</evidence>
<protein>
    <submittedName>
        <fullName evidence="10">Aminoglycoside 3'-phosphotransferase</fullName>
        <ecNumber evidence="10">2.7.1.95</ecNumber>
    </submittedName>
</protein>
<evidence type="ECO:0000256" key="2">
    <source>
        <dbReference type="ARBA" id="ARBA00022679"/>
    </source>
</evidence>
<dbReference type="GO" id="GO:0046872">
    <property type="term" value="F:metal ion binding"/>
    <property type="evidence" value="ECO:0007669"/>
    <property type="project" value="UniProtKB-KW"/>
</dbReference>
<reference evidence="10 11" key="1">
    <citation type="submission" date="2015-02" db="EMBL/GenBank/DDBJ databases">
        <title>Draft genome sequences of ten Microbacterium spp. with emphasis on heavy metal contaminated environments.</title>
        <authorList>
            <person name="Corretto E."/>
        </authorList>
    </citation>
    <scope>NUCLEOTIDE SEQUENCE [LARGE SCALE GENOMIC DNA]</scope>
    <source>
        <strain evidence="10 11">DSM 12966</strain>
    </source>
</reference>
<feature type="domain" description="Aminoglycoside phosphotransferase" evidence="9">
    <location>
        <begin position="41"/>
        <end position="232"/>
    </location>
</feature>
<evidence type="ECO:0000259" key="9">
    <source>
        <dbReference type="Pfam" id="PF01636"/>
    </source>
</evidence>
<name>A0A0F0KY17_9MICO</name>
<dbReference type="EMBL" id="JYIU01000034">
    <property type="protein sequence ID" value="KJL24156.1"/>
    <property type="molecule type" value="Genomic_DNA"/>
</dbReference>
<feature type="active site" description="Proton acceptor" evidence="7">
    <location>
        <position position="167"/>
    </location>
</feature>
<evidence type="ECO:0000313" key="11">
    <source>
        <dbReference type="Proteomes" id="UP000033572"/>
    </source>
</evidence>
<keyword evidence="8" id="KW-0479">Metal-binding</keyword>
<dbReference type="Pfam" id="PF01636">
    <property type="entry name" value="APH"/>
    <property type="match status" value="1"/>
</dbReference>
<dbReference type="SUPFAM" id="SSF56112">
    <property type="entry name" value="Protein kinase-like (PK-like)"/>
    <property type="match status" value="1"/>
</dbReference>
<evidence type="ECO:0000256" key="1">
    <source>
        <dbReference type="ARBA" id="ARBA00006219"/>
    </source>
</evidence>
<dbReference type="PANTHER" id="PTHR21310:SF41">
    <property type="entry name" value="3'-PHOSPHOTRANSFERASE, PUTATIVE-RELATED"/>
    <property type="match status" value="1"/>
</dbReference>
<keyword evidence="2 10" id="KW-0808">Transferase</keyword>
<proteinExistence type="inferred from homology"/>
<keyword evidence="6" id="KW-0046">Antibiotic resistance</keyword>
<keyword evidence="11" id="KW-1185">Reference proteome</keyword>
<keyword evidence="3" id="KW-0547">Nucleotide-binding</keyword>
<keyword evidence="5" id="KW-0067">ATP-binding</keyword>
<comment type="similarity">
    <text evidence="1">Belongs to the aminoglycoside phosphotransferase family.</text>
</comment>
<dbReference type="InterPro" id="IPR002575">
    <property type="entry name" value="Aminoglycoside_PTrfase"/>
</dbReference>
<dbReference type="InterPro" id="IPR011009">
    <property type="entry name" value="Kinase-like_dom_sf"/>
</dbReference>
<evidence type="ECO:0000256" key="5">
    <source>
        <dbReference type="ARBA" id="ARBA00022840"/>
    </source>
</evidence>
<dbReference type="PIRSF" id="PIRSF000706">
    <property type="entry name" value="Kanamycin_kin"/>
    <property type="match status" value="1"/>
</dbReference>
<dbReference type="EC" id="2.7.1.95" evidence="10"/>
<dbReference type="Gene3D" id="3.30.200.20">
    <property type="entry name" value="Phosphorylase Kinase, domain 1"/>
    <property type="match status" value="1"/>
</dbReference>
<evidence type="ECO:0000256" key="7">
    <source>
        <dbReference type="PIRSR" id="PIRSR000706-1"/>
    </source>
</evidence>
<dbReference type="InterPro" id="IPR024165">
    <property type="entry name" value="Kan/Strep_kinase"/>
</dbReference>
<keyword evidence="4" id="KW-0418">Kinase</keyword>
<dbReference type="PATRIC" id="fig|104336.4.peg.941"/>
<accession>A0A0F0KY17</accession>
<feature type="binding site" evidence="8">
    <location>
        <position position="186"/>
    </location>
    <ligand>
        <name>Mg(2+)</name>
        <dbReference type="ChEBI" id="CHEBI:18420"/>
    </ligand>
</feature>
<dbReference type="InterPro" id="IPR051678">
    <property type="entry name" value="AGP_Transferase"/>
</dbReference>